<dbReference type="GO" id="GO:0006655">
    <property type="term" value="P:phosphatidylglycerol biosynthetic process"/>
    <property type="evidence" value="ECO:0007669"/>
    <property type="project" value="UniProtKB-ARBA"/>
</dbReference>
<sequence length="284" mass="29043">MSTATAMLRSSAAAAAAQRRRQACRPAAATAARASGGRLSLQPAAAAVLSRPRLPQRPQRRAAGCSVWAAAGGSGGSSGSGSTILTLPTVLTLARVAAVPALVAAWYSPAPWAPAACTALFVGASITDYLDGYLARAMKVTSAFGAFLDPVADKLMVATLMVLLCTRPLPPGLLAGNTWVMPVVTCAVIGREITMSALREWAAALGPEAHSAVAVSWVGKWKTATQMISLTLLLLAHQGAAAAGGVPPALLDAAGATGVPLLCVAAFLTVYSLADYFRGLWRFF</sequence>
<evidence type="ECO:0000256" key="2">
    <source>
        <dbReference type="ARBA" id="ARBA00004141"/>
    </source>
</evidence>
<keyword evidence="11" id="KW-1208">Phospholipid metabolism</keyword>
<evidence type="ECO:0000256" key="8">
    <source>
        <dbReference type="ARBA" id="ARBA00023098"/>
    </source>
</evidence>
<dbReference type="InterPro" id="IPR050324">
    <property type="entry name" value="CDP-alcohol_PTase-I"/>
</dbReference>
<dbReference type="Pfam" id="PF01066">
    <property type="entry name" value="CDP-OH_P_transf"/>
    <property type="match status" value="1"/>
</dbReference>
<dbReference type="NCBIfam" id="TIGR00560">
    <property type="entry name" value="pgsA"/>
    <property type="match status" value="1"/>
</dbReference>
<dbReference type="PROSITE" id="PS00379">
    <property type="entry name" value="CDP_ALCOHOL_P_TRANSF"/>
    <property type="match status" value="1"/>
</dbReference>
<dbReference type="InterPro" id="IPR043130">
    <property type="entry name" value="CDP-OH_PTrfase_TM_dom"/>
</dbReference>
<dbReference type="Proteomes" id="UP000239899">
    <property type="component" value="Unassembled WGS sequence"/>
</dbReference>
<dbReference type="FunFam" id="1.20.120.1760:FF:000008">
    <property type="entry name" value="CDP-diacylglycerol--glycerol-3-phosphate 3-phosphatidyltransferase 2"/>
    <property type="match status" value="1"/>
</dbReference>
<evidence type="ECO:0000256" key="3">
    <source>
        <dbReference type="ARBA" id="ARBA00010441"/>
    </source>
</evidence>
<feature type="transmembrane region" description="Helical" evidence="13">
    <location>
        <begin position="227"/>
        <end position="247"/>
    </location>
</feature>
<evidence type="ECO:0000256" key="1">
    <source>
        <dbReference type="ARBA" id="ARBA00001936"/>
    </source>
</evidence>
<keyword evidence="4" id="KW-0444">Lipid biosynthesis</keyword>
<evidence type="ECO:0000313" key="15">
    <source>
        <dbReference type="Proteomes" id="UP000239899"/>
    </source>
</evidence>
<dbReference type="GO" id="GO:0008444">
    <property type="term" value="F:CDP-diacylglycerol-glycerol-3-phosphate 3-phosphatidyltransferase activity"/>
    <property type="evidence" value="ECO:0007669"/>
    <property type="project" value="InterPro"/>
</dbReference>
<comment type="subcellular location">
    <subcellularLocation>
        <location evidence="2">Membrane</location>
        <topology evidence="2">Multi-pass membrane protein</topology>
    </subcellularLocation>
</comment>
<keyword evidence="9 13" id="KW-0472">Membrane</keyword>
<reference evidence="14 15" key="1">
    <citation type="journal article" date="2018" name="Plant J.">
        <title>Genome sequences of Chlorella sorokiniana UTEX 1602 and Micractinium conductrix SAG 241.80: implications to maltose excretion by a green alga.</title>
        <authorList>
            <person name="Arriola M.B."/>
            <person name="Velmurugan N."/>
            <person name="Zhang Y."/>
            <person name="Plunkett M.H."/>
            <person name="Hondzo H."/>
            <person name="Barney B.M."/>
        </authorList>
    </citation>
    <scope>NUCLEOTIDE SEQUENCE [LARGE SCALE GENOMIC DNA]</scope>
    <source>
        <strain evidence="15">UTEX 1602</strain>
    </source>
</reference>
<evidence type="ECO:0000256" key="5">
    <source>
        <dbReference type="ARBA" id="ARBA00022679"/>
    </source>
</evidence>
<dbReference type="InterPro" id="IPR000462">
    <property type="entry name" value="CDP-OH_P_trans"/>
</dbReference>
<evidence type="ECO:0000256" key="13">
    <source>
        <dbReference type="SAM" id="Phobius"/>
    </source>
</evidence>
<evidence type="ECO:0000256" key="4">
    <source>
        <dbReference type="ARBA" id="ARBA00022516"/>
    </source>
</evidence>
<evidence type="ECO:0000256" key="7">
    <source>
        <dbReference type="ARBA" id="ARBA00022989"/>
    </source>
</evidence>
<name>A0A2P6TG25_CHLSO</name>
<dbReference type="GO" id="GO:0005737">
    <property type="term" value="C:cytoplasm"/>
    <property type="evidence" value="ECO:0007669"/>
    <property type="project" value="UniProtKB-ARBA"/>
</dbReference>
<feature type="transmembrane region" description="Helical" evidence="13">
    <location>
        <begin position="253"/>
        <end position="274"/>
    </location>
</feature>
<organism evidence="14 15">
    <name type="scientific">Chlorella sorokiniana</name>
    <name type="common">Freshwater green alga</name>
    <dbReference type="NCBI Taxonomy" id="3076"/>
    <lineage>
        <taxon>Eukaryota</taxon>
        <taxon>Viridiplantae</taxon>
        <taxon>Chlorophyta</taxon>
        <taxon>core chlorophytes</taxon>
        <taxon>Trebouxiophyceae</taxon>
        <taxon>Chlorellales</taxon>
        <taxon>Chlorellaceae</taxon>
        <taxon>Chlorella clade</taxon>
        <taxon>Chlorella</taxon>
    </lineage>
</organism>
<evidence type="ECO:0000256" key="10">
    <source>
        <dbReference type="ARBA" id="ARBA00023209"/>
    </source>
</evidence>
<proteinExistence type="inferred from homology"/>
<keyword evidence="5 12" id="KW-0808">Transferase</keyword>
<keyword evidence="15" id="KW-1185">Reference proteome</keyword>
<dbReference type="PANTHER" id="PTHR14269:SF62">
    <property type="entry name" value="CDP-DIACYLGLYCEROL--GLYCEROL-3-PHOSPHATE 3-PHOSPHATIDYLTRANSFERASE 1, CHLOROPLASTIC"/>
    <property type="match status" value="1"/>
</dbReference>
<dbReference type="InterPro" id="IPR004570">
    <property type="entry name" value="Phosphatidylglycerol_P_synth"/>
</dbReference>
<evidence type="ECO:0000313" key="14">
    <source>
        <dbReference type="EMBL" id="PRW33055.1"/>
    </source>
</evidence>
<dbReference type="GO" id="GO:0045995">
    <property type="term" value="P:regulation of embryonic development"/>
    <property type="evidence" value="ECO:0007669"/>
    <property type="project" value="UniProtKB-ARBA"/>
</dbReference>
<dbReference type="EMBL" id="LHPG02000018">
    <property type="protein sequence ID" value="PRW33055.1"/>
    <property type="molecule type" value="Genomic_DNA"/>
</dbReference>
<keyword evidence="6 13" id="KW-0812">Transmembrane</keyword>
<evidence type="ECO:0000256" key="6">
    <source>
        <dbReference type="ARBA" id="ARBA00022692"/>
    </source>
</evidence>
<evidence type="ECO:0000256" key="12">
    <source>
        <dbReference type="RuleBase" id="RU003750"/>
    </source>
</evidence>
<accession>A0A2P6TG25</accession>
<gene>
    <name evidence="14" type="ORF">C2E21_8073</name>
</gene>
<dbReference type="OrthoDB" id="10020554at2759"/>
<keyword evidence="7 13" id="KW-1133">Transmembrane helix</keyword>
<keyword evidence="10" id="KW-0594">Phospholipid biosynthesis</keyword>
<dbReference type="AlphaFoldDB" id="A0A2P6TG25"/>
<dbReference type="GO" id="GO:0030145">
    <property type="term" value="F:manganese ion binding"/>
    <property type="evidence" value="ECO:0007669"/>
    <property type="project" value="UniProtKB-ARBA"/>
</dbReference>
<keyword evidence="8" id="KW-0443">Lipid metabolism</keyword>
<evidence type="ECO:0000256" key="11">
    <source>
        <dbReference type="ARBA" id="ARBA00023264"/>
    </source>
</evidence>
<evidence type="ECO:0000256" key="9">
    <source>
        <dbReference type="ARBA" id="ARBA00023136"/>
    </source>
</evidence>
<dbReference type="Gene3D" id="1.20.120.1760">
    <property type="match status" value="1"/>
</dbReference>
<dbReference type="InterPro" id="IPR048254">
    <property type="entry name" value="CDP_ALCOHOL_P_TRANSF_CS"/>
</dbReference>
<protein>
    <submittedName>
        <fullName evidence="14">CDP-diacylglycerol--glycerol-3-phosphate 3-phosphatidyltransferase</fullName>
    </submittedName>
</protein>
<dbReference type="STRING" id="3076.A0A2P6TG25"/>
<comment type="caution">
    <text evidence="14">The sequence shown here is derived from an EMBL/GenBank/DDBJ whole genome shotgun (WGS) entry which is preliminary data.</text>
</comment>
<comment type="similarity">
    <text evidence="3 12">Belongs to the CDP-alcohol phosphatidyltransferase class-I family.</text>
</comment>
<comment type="cofactor">
    <cofactor evidence="1">
        <name>Mn(2+)</name>
        <dbReference type="ChEBI" id="CHEBI:29035"/>
    </cofactor>
</comment>
<dbReference type="PANTHER" id="PTHR14269">
    <property type="entry name" value="CDP-DIACYLGLYCEROL--GLYCEROL-3-PHOSPHATE 3-PHOSPHATIDYLTRANSFERASE-RELATED"/>
    <property type="match status" value="1"/>
</dbReference>
<dbReference type="GO" id="GO:0016020">
    <property type="term" value="C:membrane"/>
    <property type="evidence" value="ECO:0007669"/>
    <property type="project" value="UniProtKB-SubCell"/>
</dbReference>